<accession>A0A0K9PJX1</accession>
<reference evidence="4" key="1">
    <citation type="journal article" date="2016" name="Nature">
        <title>The genome of the seagrass Zostera marina reveals angiosperm adaptation to the sea.</title>
        <authorList>
            <person name="Olsen J.L."/>
            <person name="Rouze P."/>
            <person name="Verhelst B."/>
            <person name="Lin Y.-C."/>
            <person name="Bayer T."/>
            <person name="Collen J."/>
            <person name="Dattolo E."/>
            <person name="De Paoli E."/>
            <person name="Dittami S."/>
            <person name="Maumus F."/>
            <person name="Michel G."/>
            <person name="Kersting A."/>
            <person name="Lauritano C."/>
            <person name="Lohaus R."/>
            <person name="Toepel M."/>
            <person name="Tonon T."/>
            <person name="Vanneste K."/>
            <person name="Amirebrahimi M."/>
            <person name="Brakel J."/>
            <person name="Bostroem C."/>
            <person name="Chovatia M."/>
            <person name="Grimwood J."/>
            <person name="Jenkins J.W."/>
            <person name="Jueterbock A."/>
            <person name="Mraz A."/>
            <person name="Stam W.T."/>
            <person name="Tice H."/>
            <person name="Bornberg-Bauer E."/>
            <person name="Green P.J."/>
            <person name="Pearson G.A."/>
            <person name="Procaccini G."/>
            <person name="Duarte C.M."/>
            <person name="Schmutz J."/>
            <person name="Reusch T.B.H."/>
            <person name="Van de Peer Y."/>
        </authorList>
    </citation>
    <scope>NUCLEOTIDE SEQUENCE [LARGE SCALE GENOMIC DNA]</scope>
    <source>
        <strain evidence="4">cv. Finnish</strain>
    </source>
</reference>
<dbReference type="InterPro" id="IPR036514">
    <property type="entry name" value="SGNH_hydro_sf"/>
</dbReference>
<keyword evidence="4" id="KW-1185">Reference proteome</keyword>
<dbReference type="GO" id="GO:0016788">
    <property type="term" value="F:hydrolase activity, acting on ester bonds"/>
    <property type="evidence" value="ECO:0007669"/>
    <property type="project" value="InterPro"/>
</dbReference>
<comment type="caution">
    <text evidence="3">The sequence shown here is derived from an EMBL/GenBank/DDBJ whole genome shotgun (WGS) entry which is preliminary data.</text>
</comment>
<dbReference type="FunFam" id="3.40.50.1110:FF:000003">
    <property type="entry name" value="GDSL esterase/lipase APG"/>
    <property type="match status" value="1"/>
</dbReference>
<evidence type="ECO:0000313" key="4">
    <source>
        <dbReference type="Proteomes" id="UP000036987"/>
    </source>
</evidence>
<dbReference type="PANTHER" id="PTHR45642:SF95">
    <property type="entry name" value="GDSL-LIKE LIPASE_ACYLHYDROLASE FAMILY PROTEIN, EXPRESSED"/>
    <property type="match status" value="1"/>
</dbReference>
<comment type="similarity">
    <text evidence="1">Belongs to the 'GDSL' lipolytic enzyme family.</text>
</comment>
<protein>
    <submittedName>
        <fullName evidence="3">GDSL esterase/lipase</fullName>
    </submittedName>
</protein>
<dbReference type="OrthoDB" id="1600564at2759"/>
<dbReference type="InterPro" id="IPR001087">
    <property type="entry name" value="GDSL"/>
</dbReference>
<dbReference type="EMBL" id="LFYR01000785">
    <property type="protein sequence ID" value="KMZ69254.1"/>
    <property type="molecule type" value="Genomic_DNA"/>
</dbReference>
<sequence length="362" mass="40432">MAFIVSFIVLLLIHCSSAAASAFVNESKVAGVRIVPAVIAFGDSIIDPGNNNDIDGTLIKSNFAPYGVDFPNHISTGRFSNGRVVGDIIASRLGVKEYLPKYVNNDLEPEELLTGVSFASGGTGFDPMTPKLQNVFSMDDQIGFFHDYVDKLYTIAEEDRVRDMIAKSLFLVCVGNDDISNTYYGSPFRFLEYDIDSYVDFMIENAVQFVEKLVSNGARRIGFVGLPPVGCLPSQRTLAGGFFRKCDSKRNKAAQLYNSRISRALEKIKNRHPGLKVLFMSIYDQMMDIIDNPDKYGFEETKKGCCGSGLIEVTLLCSRVVTTELCDDTSKYMFWDSFHPTERGYHAIMDDMLDRHIHDLDN</sequence>
<dbReference type="InterPro" id="IPR035669">
    <property type="entry name" value="SGNH_plant_lipase-like"/>
</dbReference>
<organism evidence="3 4">
    <name type="scientific">Zostera marina</name>
    <name type="common">Eelgrass</name>
    <dbReference type="NCBI Taxonomy" id="29655"/>
    <lineage>
        <taxon>Eukaryota</taxon>
        <taxon>Viridiplantae</taxon>
        <taxon>Streptophyta</taxon>
        <taxon>Embryophyta</taxon>
        <taxon>Tracheophyta</taxon>
        <taxon>Spermatophyta</taxon>
        <taxon>Magnoliopsida</taxon>
        <taxon>Liliopsida</taxon>
        <taxon>Zosteraceae</taxon>
        <taxon>Zostera</taxon>
    </lineage>
</organism>
<dbReference type="STRING" id="29655.A0A0K9PJX1"/>
<dbReference type="SUPFAM" id="SSF52266">
    <property type="entry name" value="SGNH hydrolase"/>
    <property type="match status" value="1"/>
</dbReference>
<dbReference type="AlphaFoldDB" id="A0A0K9PJX1"/>
<evidence type="ECO:0000256" key="2">
    <source>
        <dbReference type="SAM" id="SignalP"/>
    </source>
</evidence>
<feature type="chain" id="PRO_5005527791" evidence="2">
    <location>
        <begin position="19"/>
        <end position="362"/>
    </location>
</feature>
<evidence type="ECO:0000313" key="3">
    <source>
        <dbReference type="EMBL" id="KMZ69254.1"/>
    </source>
</evidence>
<gene>
    <name evidence="3" type="ORF">ZOSMA_21G01080</name>
</gene>
<dbReference type="PANTHER" id="PTHR45642">
    <property type="entry name" value="GDSL ESTERASE/LIPASE EXL3"/>
    <property type="match status" value="1"/>
</dbReference>
<name>A0A0K9PJX1_ZOSMR</name>
<feature type="signal peptide" evidence="2">
    <location>
        <begin position="1"/>
        <end position="18"/>
    </location>
</feature>
<evidence type="ECO:0000256" key="1">
    <source>
        <dbReference type="ARBA" id="ARBA00008668"/>
    </source>
</evidence>
<dbReference type="Proteomes" id="UP000036987">
    <property type="component" value="Unassembled WGS sequence"/>
</dbReference>
<dbReference type="CDD" id="cd01837">
    <property type="entry name" value="SGNH_plant_lipase_like"/>
    <property type="match status" value="1"/>
</dbReference>
<dbReference type="Gene3D" id="3.40.50.1110">
    <property type="entry name" value="SGNH hydrolase"/>
    <property type="match status" value="1"/>
</dbReference>
<dbReference type="Pfam" id="PF00657">
    <property type="entry name" value="Lipase_GDSL"/>
    <property type="match status" value="1"/>
</dbReference>
<proteinExistence type="inferred from homology"/>
<dbReference type="InterPro" id="IPR050592">
    <property type="entry name" value="GDSL_lipolytic_enzyme"/>
</dbReference>
<dbReference type="OMA" id="GFTEMTH"/>
<keyword evidence="2" id="KW-0732">Signal</keyword>